<comment type="similarity">
    <text evidence="1">Belongs to the EamA transporter family.</text>
</comment>
<organism evidence="4 5">
    <name type="scientific">Peptacetobacter hominis</name>
    <dbReference type="NCBI Taxonomy" id="2743610"/>
    <lineage>
        <taxon>Bacteria</taxon>
        <taxon>Bacillati</taxon>
        <taxon>Bacillota</taxon>
        <taxon>Clostridia</taxon>
        <taxon>Peptostreptococcales</taxon>
        <taxon>Peptostreptococcaceae</taxon>
        <taxon>Peptacetobacter</taxon>
    </lineage>
</organism>
<feature type="transmembrane region" description="Helical" evidence="2">
    <location>
        <begin position="132"/>
        <end position="151"/>
    </location>
</feature>
<proteinExistence type="inferred from homology"/>
<dbReference type="SUPFAM" id="SSF103481">
    <property type="entry name" value="Multidrug resistance efflux transporter EmrE"/>
    <property type="match status" value="2"/>
</dbReference>
<feature type="transmembrane region" description="Helical" evidence="2">
    <location>
        <begin position="98"/>
        <end position="123"/>
    </location>
</feature>
<name>A0A544QUG5_9FIRM</name>
<feature type="domain" description="EamA" evidence="3">
    <location>
        <begin position="158"/>
        <end position="290"/>
    </location>
</feature>
<dbReference type="AlphaFoldDB" id="A0A544QUG5"/>
<dbReference type="Pfam" id="PF00892">
    <property type="entry name" value="EamA"/>
    <property type="match status" value="2"/>
</dbReference>
<feature type="transmembrane region" description="Helical" evidence="2">
    <location>
        <begin position="250"/>
        <end position="269"/>
    </location>
</feature>
<evidence type="ECO:0000256" key="2">
    <source>
        <dbReference type="SAM" id="Phobius"/>
    </source>
</evidence>
<dbReference type="RefSeq" id="WP_142536162.1">
    <property type="nucleotide sequence ID" value="NZ_SGJB01000011.1"/>
</dbReference>
<feature type="transmembrane region" description="Helical" evidence="2">
    <location>
        <begin position="219"/>
        <end position="238"/>
    </location>
</feature>
<keyword evidence="2" id="KW-0472">Membrane</keyword>
<feature type="transmembrane region" description="Helical" evidence="2">
    <location>
        <begin position="44"/>
        <end position="63"/>
    </location>
</feature>
<evidence type="ECO:0000313" key="5">
    <source>
        <dbReference type="Proteomes" id="UP000317863"/>
    </source>
</evidence>
<feature type="transmembrane region" description="Helical" evidence="2">
    <location>
        <begin position="75"/>
        <end position="92"/>
    </location>
</feature>
<evidence type="ECO:0000313" key="4">
    <source>
        <dbReference type="EMBL" id="TQQ84343.1"/>
    </source>
</evidence>
<dbReference type="PANTHER" id="PTHR22911">
    <property type="entry name" value="ACYL-MALONYL CONDENSING ENZYME-RELATED"/>
    <property type="match status" value="1"/>
</dbReference>
<dbReference type="InterPro" id="IPR000620">
    <property type="entry name" value="EamA_dom"/>
</dbReference>
<dbReference type="EMBL" id="SGJB01000011">
    <property type="protein sequence ID" value="TQQ84343.1"/>
    <property type="molecule type" value="Genomic_DNA"/>
</dbReference>
<dbReference type="InterPro" id="IPR037185">
    <property type="entry name" value="EmrE-like"/>
</dbReference>
<accession>A0A544QUG5</accession>
<dbReference type="PANTHER" id="PTHR22911:SF102">
    <property type="entry name" value="MEMBRANE PROTEIN"/>
    <property type="match status" value="1"/>
</dbReference>
<sequence>MKSLFKEKLSIESIGRIEIIIAMTLFGTTGLFAKRISLPSAEIACFRAILALCSMSVVIFLTGRKKYIKHSIPKLHWLFLSGAALAFNWIFFFEAYKYTSVALTTLCEYFAPTLVVAASSIFLKEKLTIKHIICFIASTAGLLMIVGVSGGRKSSDFIGIMFGIGAACFYAINVMINKITGEIENTVKTAIQFLSAAVVLIPYVSFTCGFSILTIDKTGLISLMILGFINTGITYYFHFSSLSKLRGQQAAILSYIDPLVAVLVSVFVLGESVTLYQLIGGGIILMFAFINEIDFEKIFN</sequence>
<comment type="caution">
    <text evidence="4">The sequence shown here is derived from an EMBL/GenBank/DDBJ whole genome shotgun (WGS) entry which is preliminary data.</text>
</comment>
<gene>
    <name evidence="4" type="ORF">EXD82_06780</name>
</gene>
<dbReference type="Proteomes" id="UP000317863">
    <property type="component" value="Unassembled WGS sequence"/>
</dbReference>
<keyword evidence="2" id="KW-0812">Transmembrane</keyword>
<feature type="transmembrane region" description="Helical" evidence="2">
    <location>
        <begin position="157"/>
        <end position="177"/>
    </location>
</feature>
<feature type="transmembrane region" description="Helical" evidence="2">
    <location>
        <begin position="20"/>
        <end position="38"/>
    </location>
</feature>
<feature type="transmembrane region" description="Helical" evidence="2">
    <location>
        <begin position="189"/>
        <end position="213"/>
    </location>
</feature>
<feature type="transmembrane region" description="Helical" evidence="2">
    <location>
        <begin position="275"/>
        <end position="293"/>
    </location>
</feature>
<dbReference type="GO" id="GO:0016020">
    <property type="term" value="C:membrane"/>
    <property type="evidence" value="ECO:0007669"/>
    <property type="project" value="InterPro"/>
</dbReference>
<keyword evidence="5" id="KW-1185">Reference proteome</keyword>
<evidence type="ECO:0000259" key="3">
    <source>
        <dbReference type="Pfam" id="PF00892"/>
    </source>
</evidence>
<reference evidence="4 5" key="1">
    <citation type="submission" date="2019-02" db="EMBL/GenBank/DDBJ databases">
        <title>Peptostreptococcaceae bacterium ZHW00191 nov., a new bacterium isolated from the human gut.</title>
        <authorList>
            <person name="Zhou H.-W."/>
            <person name="Chen X.-J."/>
        </authorList>
    </citation>
    <scope>NUCLEOTIDE SEQUENCE [LARGE SCALE GENOMIC DNA]</scope>
    <source>
        <strain evidence="4 5">ZHW00191</strain>
    </source>
</reference>
<feature type="domain" description="EamA" evidence="3">
    <location>
        <begin position="17"/>
        <end position="146"/>
    </location>
</feature>
<keyword evidence="2" id="KW-1133">Transmembrane helix</keyword>
<dbReference type="OrthoDB" id="9814238at2"/>
<dbReference type="Gene3D" id="1.10.3730.20">
    <property type="match status" value="1"/>
</dbReference>
<protein>
    <submittedName>
        <fullName evidence="4">EamA/RhaT family transporter</fullName>
    </submittedName>
</protein>
<evidence type="ECO:0000256" key="1">
    <source>
        <dbReference type="ARBA" id="ARBA00007362"/>
    </source>
</evidence>